<dbReference type="Pfam" id="PF00078">
    <property type="entry name" value="RVT_1"/>
    <property type="match status" value="1"/>
</dbReference>
<dbReference type="STRING" id="51240.A0A2I4EL08"/>
<evidence type="ECO:0000313" key="1">
    <source>
        <dbReference type="Proteomes" id="UP000235220"/>
    </source>
</evidence>
<evidence type="ECO:0000313" key="2">
    <source>
        <dbReference type="RefSeq" id="XP_018820074.2"/>
    </source>
</evidence>
<proteinExistence type="predicted"/>
<dbReference type="KEGG" id="jre:108990533"/>
<dbReference type="InterPro" id="IPR000477">
    <property type="entry name" value="RT_dom"/>
</dbReference>
<sequence length="193" mass="21643">MEKEYDHVNWDFLLDLLRRCGFGERLRSWIRWCISTTKFIVQINGSPTGFFNNTQGLRQGDPLSPLLFVIVMEALSKMTSALVANGRVTGYSIRSPSGRLINISYLLFLDDTLIFCEVDNNQIQVLKALILCFEAVSGLRVNLDKSDILPIGGVPRLRQLANTLGCKIALLPMTYIRLPLGATSSGYFMGYND</sequence>
<dbReference type="Proteomes" id="UP000235220">
    <property type="component" value="Chromosome 8"/>
</dbReference>
<dbReference type="PANTHER" id="PTHR33116">
    <property type="entry name" value="REVERSE TRANSCRIPTASE ZINC-BINDING DOMAIN-CONTAINING PROTEIN-RELATED-RELATED"/>
    <property type="match status" value="1"/>
</dbReference>
<reference evidence="2" key="1">
    <citation type="submission" date="2025-08" db="UniProtKB">
        <authorList>
            <consortium name="RefSeq"/>
        </authorList>
    </citation>
    <scope>IDENTIFICATION</scope>
    <source>
        <tissue evidence="2">Leaves</tissue>
    </source>
</reference>
<name>A0A2I4EL08_JUGRE</name>
<gene>
    <name evidence="2" type="primary">LOC108990533</name>
</gene>
<protein>
    <submittedName>
        <fullName evidence="2">Uncharacterized mitochondrial protein AtMg01250-like</fullName>
    </submittedName>
</protein>
<dbReference type="SUPFAM" id="SSF56672">
    <property type="entry name" value="DNA/RNA polymerases"/>
    <property type="match status" value="1"/>
</dbReference>
<dbReference type="PROSITE" id="PS50878">
    <property type="entry name" value="RT_POL"/>
    <property type="match status" value="1"/>
</dbReference>
<dbReference type="AlphaFoldDB" id="A0A2I4EL08"/>
<dbReference type="RefSeq" id="XP_018820074.2">
    <property type="nucleotide sequence ID" value="XM_018964529.2"/>
</dbReference>
<keyword evidence="1" id="KW-1185">Reference proteome</keyword>
<organism evidence="1 2">
    <name type="scientific">Juglans regia</name>
    <name type="common">English walnut</name>
    <dbReference type="NCBI Taxonomy" id="51240"/>
    <lineage>
        <taxon>Eukaryota</taxon>
        <taxon>Viridiplantae</taxon>
        <taxon>Streptophyta</taxon>
        <taxon>Embryophyta</taxon>
        <taxon>Tracheophyta</taxon>
        <taxon>Spermatophyta</taxon>
        <taxon>Magnoliopsida</taxon>
        <taxon>eudicotyledons</taxon>
        <taxon>Gunneridae</taxon>
        <taxon>Pentapetalae</taxon>
        <taxon>rosids</taxon>
        <taxon>fabids</taxon>
        <taxon>Fagales</taxon>
        <taxon>Juglandaceae</taxon>
        <taxon>Juglans</taxon>
    </lineage>
</organism>
<accession>A0A2I4EL08</accession>
<dbReference type="Gramene" id="Jr08_16730_p1">
    <property type="protein sequence ID" value="cds.Jr08_16730_p1"/>
    <property type="gene ID" value="Jr08_16730"/>
</dbReference>
<dbReference type="InterPro" id="IPR043502">
    <property type="entry name" value="DNA/RNA_pol_sf"/>
</dbReference>
<dbReference type="GeneID" id="108990533"/>
<dbReference type="OrthoDB" id="1227106at2759"/>
<dbReference type="PANTHER" id="PTHR33116:SF78">
    <property type="entry name" value="OS12G0587133 PROTEIN"/>
    <property type="match status" value="1"/>
</dbReference>